<dbReference type="AlphaFoldDB" id="A0A7G1H0U1"/>
<keyword evidence="3" id="KW-0175">Coiled coil</keyword>
<dbReference type="PANTHER" id="PTHR47739:SF1">
    <property type="entry name" value="TRNA1(VAL) (ADENINE(37)-N6)-METHYLTRANSFERASE"/>
    <property type="match status" value="1"/>
</dbReference>
<evidence type="ECO:0000256" key="2">
    <source>
        <dbReference type="ARBA" id="ARBA00022691"/>
    </source>
</evidence>
<sequence length="244" mass="27824">MLTLDSIRDIQIYQNKNGYRFSVDALLIFSFINLTRVKKIADLGTGSGIIGILLAKKYPDAKVALIEIQKSLARLAEKNVALNKLQERVKVIRADLKELSKTHLFTHLPIVPFTDFDLVVSNPPFRKVKTGRLSIGNEKAIARHEIKLSLKDLMNTSSTLLRHHGRLCIIHLPERLTEIIDAMRENNLEPKRMRFIHSNVSTEAKMVLIEAVKGGSPGLKTERPFFIYNENSEFTDEMKDIYNK</sequence>
<dbReference type="InterPro" id="IPR002052">
    <property type="entry name" value="DNA_methylase_N6_adenine_CS"/>
</dbReference>
<organism evidence="5 6">
    <name type="scientific">Dissulfurispira thermophila</name>
    <dbReference type="NCBI Taxonomy" id="2715679"/>
    <lineage>
        <taxon>Bacteria</taxon>
        <taxon>Pseudomonadati</taxon>
        <taxon>Nitrospirota</taxon>
        <taxon>Thermodesulfovibrionia</taxon>
        <taxon>Thermodesulfovibrionales</taxon>
        <taxon>Dissulfurispiraceae</taxon>
        <taxon>Dissulfurispira</taxon>
    </lineage>
</organism>
<evidence type="ECO:0000259" key="4">
    <source>
        <dbReference type="Pfam" id="PF05175"/>
    </source>
</evidence>
<dbReference type="InterPro" id="IPR007848">
    <property type="entry name" value="Small_mtfrase_dom"/>
</dbReference>
<dbReference type="InterPro" id="IPR029063">
    <property type="entry name" value="SAM-dependent_MTases_sf"/>
</dbReference>
<proteinExistence type="predicted"/>
<dbReference type="SUPFAM" id="SSF53335">
    <property type="entry name" value="S-adenosyl-L-methionine-dependent methyltransferases"/>
    <property type="match status" value="1"/>
</dbReference>
<dbReference type="Gene3D" id="3.40.50.150">
    <property type="entry name" value="Vaccinia Virus protein VP39"/>
    <property type="match status" value="1"/>
</dbReference>
<dbReference type="Proteomes" id="UP000516360">
    <property type="component" value="Chromosome"/>
</dbReference>
<dbReference type="PROSITE" id="PS00092">
    <property type="entry name" value="N6_MTASE"/>
    <property type="match status" value="1"/>
</dbReference>
<accession>A0A7G1H0U1</accession>
<dbReference type="GO" id="GO:0032259">
    <property type="term" value="P:methylation"/>
    <property type="evidence" value="ECO:0007669"/>
    <property type="project" value="UniProtKB-KW"/>
</dbReference>
<feature type="coiled-coil region" evidence="3">
    <location>
        <begin position="68"/>
        <end position="102"/>
    </location>
</feature>
<dbReference type="GO" id="GO:0003676">
    <property type="term" value="F:nucleic acid binding"/>
    <property type="evidence" value="ECO:0007669"/>
    <property type="project" value="InterPro"/>
</dbReference>
<dbReference type="CDD" id="cd02440">
    <property type="entry name" value="AdoMet_MTases"/>
    <property type="match status" value="1"/>
</dbReference>
<dbReference type="PANTHER" id="PTHR47739">
    <property type="entry name" value="TRNA1(VAL) (ADENINE(37)-N6)-METHYLTRANSFERASE"/>
    <property type="match status" value="1"/>
</dbReference>
<reference evidence="5 6" key="1">
    <citation type="submission" date="2020-03" db="EMBL/GenBank/DDBJ databases">
        <title>Complete genome sequences of two sulfur-disproportionating bacterial strains T55J and Mzg5.</title>
        <authorList>
            <person name="Umezawa K."/>
            <person name="Kojima H."/>
            <person name="Kato Y."/>
            <person name="Fukui M."/>
        </authorList>
    </citation>
    <scope>NUCLEOTIDE SEQUENCE [LARGE SCALE GENOMIC DNA]</scope>
    <source>
        <strain evidence="5 6">T55J</strain>
    </source>
</reference>
<keyword evidence="1 5" id="KW-0489">Methyltransferase</keyword>
<dbReference type="RefSeq" id="WP_203472794.1">
    <property type="nucleotide sequence ID" value="NZ_AP022873.1"/>
</dbReference>
<keyword evidence="5" id="KW-0808">Transferase</keyword>
<gene>
    <name evidence="5" type="ORF">JZK55_02090</name>
</gene>
<protein>
    <submittedName>
        <fullName evidence="5">SAM-dependent methyltransferase</fullName>
    </submittedName>
</protein>
<dbReference type="EMBL" id="AP022873">
    <property type="protein sequence ID" value="BCB95287.1"/>
    <property type="molecule type" value="Genomic_DNA"/>
</dbReference>
<evidence type="ECO:0000313" key="5">
    <source>
        <dbReference type="EMBL" id="BCB95287.1"/>
    </source>
</evidence>
<dbReference type="KEGG" id="dtp:JZK55_02090"/>
<evidence type="ECO:0000313" key="6">
    <source>
        <dbReference type="Proteomes" id="UP000516360"/>
    </source>
</evidence>
<evidence type="ECO:0000256" key="3">
    <source>
        <dbReference type="SAM" id="Coils"/>
    </source>
</evidence>
<keyword evidence="2" id="KW-0949">S-adenosyl-L-methionine</keyword>
<feature type="domain" description="Methyltransferase small" evidence="4">
    <location>
        <begin position="31"/>
        <end position="136"/>
    </location>
</feature>
<evidence type="ECO:0000256" key="1">
    <source>
        <dbReference type="ARBA" id="ARBA00022603"/>
    </source>
</evidence>
<dbReference type="Pfam" id="PF05175">
    <property type="entry name" value="MTS"/>
    <property type="match status" value="1"/>
</dbReference>
<keyword evidence="6" id="KW-1185">Reference proteome</keyword>
<dbReference type="InterPro" id="IPR050210">
    <property type="entry name" value="tRNA_Adenine-N(6)_MTase"/>
</dbReference>
<dbReference type="GO" id="GO:0008757">
    <property type="term" value="F:S-adenosylmethionine-dependent methyltransferase activity"/>
    <property type="evidence" value="ECO:0007669"/>
    <property type="project" value="UniProtKB-ARBA"/>
</dbReference>
<dbReference type="GO" id="GO:0008170">
    <property type="term" value="F:N-methyltransferase activity"/>
    <property type="evidence" value="ECO:0007669"/>
    <property type="project" value="UniProtKB-ARBA"/>
</dbReference>
<name>A0A7G1H0U1_9BACT</name>